<evidence type="ECO:0000256" key="7">
    <source>
        <dbReference type="ARBA" id="ARBA00070870"/>
    </source>
</evidence>
<evidence type="ECO:0000256" key="4">
    <source>
        <dbReference type="ARBA" id="ARBA00023239"/>
    </source>
</evidence>
<dbReference type="InterPro" id="IPR036167">
    <property type="entry name" value="tRNA_intron_Endo_cat-like_sf"/>
</dbReference>
<dbReference type="GO" id="GO:0000379">
    <property type="term" value="P:tRNA-type intron splice site recognition and cleavage"/>
    <property type="evidence" value="ECO:0007669"/>
    <property type="project" value="UniProtKB-UniRule"/>
</dbReference>
<evidence type="ECO:0000256" key="8">
    <source>
        <dbReference type="PIRNR" id="PIRNR017250"/>
    </source>
</evidence>
<dbReference type="PIRSF" id="PIRSF017250">
    <property type="entry name" value="tRNA_splic_SEN34"/>
    <property type="match status" value="1"/>
</dbReference>
<dbReference type="NCBIfam" id="TIGR00324">
    <property type="entry name" value="endA"/>
    <property type="match status" value="1"/>
</dbReference>
<dbReference type="GO" id="GO:0003676">
    <property type="term" value="F:nucleic acid binding"/>
    <property type="evidence" value="ECO:0007669"/>
    <property type="project" value="InterPro"/>
</dbReference>
<evidence type="ECO:0000256" key="6">
    <source>
        <dbReference type="ARBA" id="ARBA00062123"/>
    </source>
</evidence>
<accession>A0A060SXM8</accession>
<comment type="similarity">
    <text evidence="1 8">Belongs to the tRNA-intron endonuclease family.</text>
</comment>
<comment type="subunit">
    <text evidence="6">Heterotetramer composed of SEN2, SEN15, SEN34 and SEN54. Interacts directly with SEN15.</text>
</comment>
<evidence type="ECO:0000256" key="2">
    <source>
        <dbReference type="ARBA" id="ARBA00012573"/>
    </source>
</evidence>
<evidence type="ECO:0000259" key="10">
    <source>
        <dbReference type="Pfam" id="PF01974"/>
    </source>
</evidence>
<evidence type="ECO:0000256" key="5">
    <source>
        <dbReference type="ARBA" id="ARBA00059865"/>
    </source>
</evidence>
<evidence type="ECO:0000256" key="9">
    <source>
        <dbReference type="PIRSR" id="PIRSR017250-50"/>
    </source>
</evidence>
<comment type="function">
    <text evidence="5">Constitutes one of the two catalytic subunit of the tRNA-splicing endonuclease complex, a complex responsible for identification and cleavage of the splice sites in pre-tRNA. It cleaves pre-tRNA at the 5'- and 3'-splice sites to release the intron. The products are an intron and two tRNA half-molecules bearing 2',3'-cyclic phosphate and 5'-OH termini. There are no conserved sequences at the splice sites, but the intron is invariably located at the same site in the gene, placing the splice sites an invariant distance from the constant structural features of the tRNA body. It probably carries the active site for 3'-splice site cleavage.</text>
</comment>
<dbReference type="Pfam" id="PF01974">
    <property type="entry name" value="tRNA_int_endo"/>
    <property type="match status" value="1"/>
</dbReference>
<feature type="active site" evidence="9">
    <location>
        <position position="229"/>
    </location>
</feature>
<dbReference type="InterPro" id="IPR006677">
    <property type="entry name" value="tRNA_intron_Endonuc_cat-like"/>
</dbReference>
<evidence type="ECO:0000313" key="12">
    <source>
        <dbReference type="EMBL" id="CDP33259.1"/>
    </source>
</evidence>
<dbReference type="InterPro" id="IPR016690">
    <property type="entry name" value="TSEN34"/>
</dbReference>
<dbReference type="SUPFAM" id="SSF53032">
    <property type="entry name" value="tRNA-intron endonuclease catalytic domain-like"/>
    <property type="match status" value="1"/>
</dbReference>
<proteinExistence type="inferred from homology"/>
<feature type="active site" evidence="9">
    <location>
        <position position="237"/>
    </location>
</feature>
<evidence type="ECO:0000256" key="1">
    <source>
        <dbReference type="ARBA" id="ARBA00008078"/>
    </source>
</evidence>
<name>A0A060SXM8_BLAAD</name>
<evidence type="ECO:0000259" key="11">
    <source>
        <dbReference type="Pfam" id="PF26577"/>
    </source>
</evidence>
<dbReference type="PhylomeDB" id="A0A060SXM8"/>
<dbReference type="InterPro" id="IPR059049">
    <property type="entry name" value="TSEN34_N"/>
</dbReference>
<reference evidence="12" key="2">
    <citation type="submission" date="2014-06" db="EMBL/GenBank/DDBJ databases">
        <title>The complete genome of Blastobotrys (Arxula) adeninivorans LS3 - a yeast of biotechnological interest.</title>
        <authorList>
            <person name="Kunze G."/>
            <person name="Gaillardin C."/>
            <person name="Czernicka M."/>
            <person name="Durrens P."/>
            <person name="Martin T."/>
            <person name="Boer E."/>
            <person name="Gabaldon T."/>
            <person name="Cruz J."/>
            <person name="Talla E."/>
            <person name="Marck C."/>
            <person name="Goffeau A."/>
            <person name="Barbe V."/>
            <person name="Baret P."/>
            <person name="Baronian K."/>
            <person name="Beier S."/>
            <person name="Bleykasten C."/>
            <person name="Bode R."/>
            <person name="Casaregola S."/>
            <person name="Despons L."/>
            <person name="Fairhead C."/>
            <person name="Giersberg M."/>
            <person name="Gierski P."/>
            <person name="Hahnel U."/>
            <person name="Hartmann A."/>
            <person name="Jankowska D."/>
            <person name="Jubin C."/>
            <person name="Jung P."/>
            <person name="Lafontaine I."/>
            <person name="Leh-Louis V."/>
            <person name="Lemaire M."/>
            <person name="Marcet-Houben M."/>
            <person name="Mascher M."/>
            <person name="Morel G."/>
            <person name="Richard G.-F."/>
            <person name="Riechen J."/>
            <person name="Sacerdot C."/>
            <person name="Sarkar A."/>
            <person name="Savel G."/>
            <person name="Schacherer J."/>
            <person name="Sherman D."/>
            <person name="Straub M.-L."/>
            <person name="Stein N."/>
            <person name="Thierry A."/>
            <person name="Trautwein-Schult A."/>
            <person name="Westhof E."/>
            <person name="Worch S."/>
            <person name="Dujon B."/>
            <person name="Souciet J.-L."/>
            <person name="Wincker P."/>
            <person name="Scholz U."/>
            <person name="Neuveglise N."/>
        </authorList>
    </citation>
    <scope>NUCLEOTIDE SEQUENCE</scope>
    <source>
        <strain evidence="12">LS3</strain>
    </source>
</reference>
<dbReference type="EC" id="4.6.1.16" evidence="2 8"/>
<dbReference type="InterPro" id="IPR011856">
    <property type="entry name" value="tRNA_endonuc-like_dom_sf"/>
</dbReference>
<keyword evidence="4 8" id="KW-0456">Lyase</keyword>
<gene>
    <name evidence="12" type="ORF">GNLVRS02_ARAD1A05434g</name>
</gene>
<reference evidence="12" key="1">
    <citation type="submission" date="2014-02" db="EMBL/GenBank/DDBJ databases">
        <authorList>
            <person name="Genoscope - CEA"/>
        </authorList>
    </citation>
    <scope>NUCLEOTIDE SEQUENCE</scope>
    <source>
        <strain evidence="12">LS3</strain>
    </source>
</reference>
<dbReference type="AlphaFoldDB" id="A0A060SXM8"/>
<dbReference type="GO" id="GO:0000213">
    <property type="term" value="F:tRNA-intron lyase activity"/>
    <property type="evidence" value="ECO:0007669"/>
    <property type="project" value="UniProtKB-UniRule"/>
</dbReference>
<dbReference type="GO" id="GO:0000214">
    <property type="term" value="C:tRNA-intron endonuclease complex"/>
    <property type="evidence" value="ECO:0007669"/>
    <property type="project" value="UniProtKB-UniRule"/>
</dbReference>
<feature type="active site" evidence="9">
    <location>
        <position position="268"/>
    </location>
</feature>
<keyword evidence="3 8" id="KW-0819">tRNA processing</keyword>
<dbReference type="PANTHER" id="PTHR13070:SF0">
    <property type="entry name" value="TRNA-SPLICING ENDONUCLEASE SUBUNIT SEN34"/>
    <property type="match status" value="1"/>
</dbReference>
<dbReference type="Pfam" id="PF26577">
    <property type="entry name" value="TSEN34_N"/>
    <property type="match status" value="1"/>
</dbReference>
<dbReference type="FunFam" id="3.40.1350.10:FF:000008">
    <property type="entry name" value="tRNA-splicing endonuclease subunit Sen34"/>
    <property type="match status" value="1"/>
</dbReference>
<dbReference type="EMBL" id="HG937691">
    <property type="protein sequence ID" value="CDP33259.1"/>
    <property type="molecule type" value="Genomic_DNA"/>
</dbReference>
<evidence type="ECO:0000256" key="3">
    <source>
        <dbReference type="ARBA" id="ARBA00022694"/>
    </source>
</evidence>
<sequence>MARFSSSLSMAMIPVHIVDGHGLIFDIEHVKYLREQHSISGILIGILPQVPQQNVFMGLPLQLMPEEVKYLVESGYAFTVDDKSMHNLIARDITSEDGEQFRVQRKQDQDGQIQRHKEEAWEKRQKALEKMCKKKGIPFEPEGDEKKASVMASMTSVDGGVSIEIPSTSSRLPGYNKLIEKQSGHGQGPPTNCSYDEPERAPYQMYKHLHEKGYFLMPGLRFGGQFLAYPGDPLRYHSHHIAIGFDWDEEFSILDIVGGGRLGTTVKKCWLVGAKDDSKPEEEYECFSIEWSGFG</sequence>
<feature type="domain" description="TSEN34 N-terminal" evidence="11">
    <location>
        <begin position="13"/>
        <end position="82"/>
    </location>
</feature>
<dbReference type="InterPro" id="IPR006676">
    <property type="entry name" value="tRNA_splic"/>
</dbReference>
<dbReference type="CDD" id="cd22363">
    <property type="entry name" value="tRNA-intron_lyase_C"/>
    <property type="match status" value="1"/>
</dbReference>
<protein>
    <recommendedName>
        <fullName evidence="7 8">tRNA-splicing endonuclease subunit Sen34</fullName>
        <ecNumber evidence="2 8">4.6.1.16</ecNumber>
    </recommendedName>
</protein>
<dbReference type="PANTHER" id="PTHR13070">
    <property type="entry name" value="TRNA-SPLICING ENDONUCLEASE SUBUNIT SEN34-RELATED"/>
    <property type="match status" value="1"/>
</dbReference>
<organism evidence="12">
    <name type="scientific">Blastobotrys adeninivorans</name>
    <name type="common">Yeast</name>
    <name type="synonym">Arxula adeninivorans</name>
    <dbReference type="NCBI Taxonomy" id="409370"/>
    <lineage>
        <taxon>Eukaryota</taxon>
        <taxon>Fungi</taxon>
        <taxon>Dikarya</taxon>
        <taxon>Ascomycota</taxon>
        <taxon>Saccharomycotina</taxon>
        <taxon>Dipodascomycetes</taxon>
        <taxon>Dipodascales</taxon>
        <taxon>Trichomonascaceae</taxon>
        <taxon>Blastobotrys</taxon>
    </lineage>
</organism>
<feature type="domain" description="tRNA intron endonuclease catalytic" evidence="10">
    <location>
        <begin position="203"/>
        <end position="274"/>
    </location>
</feature>
<dbReference type="Gene3D" id="3.40.1350.10">
    <property type="match status" value="1"/>
</dbReference>